<evidence type="ECO:0000259" key="3">
    <source>
        <dbReference type="SMART" id="SM00530"/>
    </source>
</evidence>
<dbReference type="InterPro" id="IPR000836">
    <property type="entry name" value="PRTase_dom"/>
</dbReference>
<dbReference type="Gene3D" id="3.40.50.2020">
    <property type="match status" value="1"/>
</dbReference>
<evidence type="ECO:0000313" key="5">
    <source>
        <dbReference type="Proteomes" id="UP000291213"/>
    </source>
</evidence>
<dbReference type="GO" id="GO:0003677">
    <property type="term" value="F:DNA binding"/>
    <property type="evidence" value="ECO:0007669"/>
    <property type="project" value="InterPro"/>
</dbReference>
<gene>
    <name evidence="4" type="ORF">apy_16200</name>
</gene>
<dbReference type="CDD" id="cd06223">
    <property type="entry name" value="PRTases_typeI"/>
    <property type="match status" value="1"/>
</dbReference>
<keyword evidence="1" id="KW-0808">Transferase</keyword>
<organism evidence="4 5">
    <name type="scientific">Aeropyrum pernix</name>
    <dbReference type="NCBI Taxonomy" id="56636"/>
    <lineage>
        <taxon>Archaea</taxon>
        <taxon>Thermoproteota</taxon>
        <taxon>Thermoprotei</taxon>
        <taxon>Desulfurococcales</taxon>
        <taxon>Desulfurococcaceae</taxon>
        <taxon>Aeropyrum</taxon>
    </lineage>
</organism>
<dbReference type="PANTHER" id="PTHR43864">
    <property type="entry name" value="HYPOXANTHINE/GUANINE PHOSPHORIBOSYLTRANSFERASE"/>
    <property type="match status" value="1"/>
</dbReference>
<dbReference type="Gene3D" id="1.10.260.40">
    <property type="entry name" value="lambda repressor-like DNA-binding domains"/>
    <property type="match status" value="1"/>
</dbReference>
<comment type="caution">
    <text evidence="4">The sequence shown here is derived from an EMBL/GenBank/DDBJ whole genome shotgun (WGS) entry which is preliminary data.</text>
</comment>
<accession>A0A401HBS9</accession>
<dbReference type="SUPFAM" id="SSF47413">
    <property type="entry name" value="lambda repressor-like DNA-binding domains"/>
    <property type="match status" value="1"/>
</dbReference>
<dbReference type="CDD" id="cd00093">
    <property type="entry name" value="HTH_XRE"/>
    <property type="match status" value="1"/>
</dbReference>
<dbReference type="AlphaFoldDB" id="A0A401HBS9"/>
<feature type="domain" description="HTH cro/C1-type" evidence="3">
    <location>
        <begin position="14"/>
        <end position="70"/>
    </location>
</feature>
<reference evidence="4 5" key="1">
    <citation type="submission" date="2017-02" db="EMBL/GenBank/DDBJ databases">
        <title>isolation and characterization of a novel temperate virus Aeropyrum globular virus 1 infecting hyperthermophilic archaeon Aeropyrum.</title>
        <authorList>
            <person name="Yumiya M."/>
            <person name="Yoshida T."/>
            <person name="Sako Y."/>
        </authorList>
    </citation>
    <scope>NUCLEOTIDE SEQUENCE [LARGE SCALE GENOMIC DNA]</scope>
    <source>
        <strain evidence="4 5">YK1-12-2013</strain>
    </source>
</reference>
<dbReference type="Proteomes" id="UP000291213">
    <property type="component" value="Unassembled WGS sequence"/>
</dbReference>
<dbReference type="SMART" id="SM00530">
    <property type="entry name" value="HTH_XRE"/>
    <property type="match status" value="1"/>
</dbReference>
<dbReference type="InterPro" id="IPR029057">
    <property type="entry name" value="PRTase-like"/>
</dbReference>
<dbReference type="InterPro" id="IPR050118">
    <property type="entry name" value="Pur/Pyrimidine_PRTase"/>
</dbReference>
<keyword evidence="2" id="KW-0660">Purine salvage</keyword>
<sequence length="234" mass="25918">MLTHYKTEVLRVIVVEALRRARSRGVTYRELAEATGVDETLLARYVSGRVMPGARQAERIWKGLLDILGPARLLAESLEKGRLDVEAALGDPLFVVMSQLYFLDRIKAKVDRILVPEAAGIGLATALGIALGVHVVVARRTKEYTWAEYVEAGFEDPASGRSMIFYARKDLLRGAKWILIVDDIVQTGRTLHAMEKIVESVGGRVAAIAAVIVVGSEWKRFVRSRVIPILEIAR</sequence>
<dbReference type="GO" id="GO:0016740">
    <property type="term" value="F:transferase activity"/>
    <property type="evidence" value="ECO:0007669"/>
    <property type="project" value="UniProtKB-KW"/>
</dbReference>
<dbReference type="InterPro" id="IPR001387">
    <property type="entry name" value="Cro/C1-type_HTH"/>
</dbReference>
<evidence type="ECO:0000256" key="2">
    <source>
        <dbReference type="ARBA" id="ARBA00022726"/>
    </source>
</evidence>
<proteinExistence type="predicted"/>
<evidence type="ECO:0000313" key="4">
    <source>
        <dbReference type="EMBL" id="GBF09895.1"/>
    </source>
</evidence>
<dbReference type="Pfam" id="PF00156">
    <property type="entry name" value="Pribosyltran"/>
    <property type="match status" value="1"/>
</dbReference>
<name>A0A401HBS9_AERPX</name>
<dbReference type="SUPFAM" id="SSF53271">
    <property type="entry name" value="PRTase-like"/>
    <property type="match status" value="1"/>
</dbReference>
<dbReference type="PANTHER" id="PTHR43864:SF1">
    <property type="entry name" value="XANTHINE PHOSPHORIBOSYLTRANSFERASE"/>
    <property type="match status" value="1"/>
</dbReference>
<dbReference type="GO" id="GO:0006166">
    <property type="term" value="P:purine ribonucleoside salvage"/>
    <property type="evidence" value="ECO:0007669"/>
    <property type="project" value="UniProtKB-KW"/>
</dbReference>
<dbReference type="Pfam" id="PF13560">
    <property type="entry name" value="HTH_31"/>
    <property type="match status" value="1"/>
</dbReference>
<dbReference type="EMBL" id="BDMD01000141">
    <property type="protein sequence ID" value="GBF09895.1"/>
    <property type="molecule type" value="Genomic_DNA"/>
</dbReference>
<evidence type="ECO:0000256" key="1">
    <source>
        <dbReference type="ARBA" id="ARBA00022679"/>
    </source>
</evidence>
<dbReference type="InterPro" id="IPR010982">
    <property type="entry name" value="Lambda_DNA-bd_dom_sf"/>
</dbReference>
<protein>
    <recommendedName>
        <fullName evidence="3">HTH cro/C1-type domain-containing protein</fullName>
    </recommendedName>
</protein>